<feature type="compositionally biased region" description="Low complexity" evidence="1">
    <location>
        <begin position="356"/>
        <end position="369"/>
    </location>
</feature>
<dbReference type="PANTHER" id="PTHR36220">
    <property type="entry name" value="UNNAMED PRODUCT"/>
    <property type="match status" value="1"/>
</dbReference>
<organism evidence="3 4">
    <name type="scientific">Nitzschia inconspicua</name>
    <dbReference type="NCBI Taxonomy" id="303405"/>
    <lineage>
        <taxon>Eukaryota</taxon>
        <taxon>Sar</taxon>
        <taxon>Stramenopiles</taxon>
        <taxon>Ochrophyta</taxon>
        <taxon>Bacillariophyta</taxon>
        <taxon>Bacillariophyceae</taxon>
        <taxon>Bacillariophycidae</taxon>
        <taxon>Bacillariales</taxon>
        <taxon>Bacillariaceae</taxon>
        <taxon>Nitzschia</taxon>
    </lineage>
</organism>
<sequence>MDSLSEYKPSFHGSSDTASLSSKDSSNSSCTENEDIDRTELPNRKFSIDIHYDDGTTRMSSNEPITSNHQDPRGSAFSEFAMDGTTGVRLTCNQDYNKWEKTDPRGKVDTVQSSMTDNVVHSFGRENSMEVVSVAARIEQFSGKYLAQAAVPFSSSQATSSHHEVFHSNDHGLLTQGCSIPQEPVSTSIGLRRIRSLVSSRTTTSRSGSLHSVQEEEASEYSEDLNDEEATLQTAVLGNRDIVSTDEESSHWEDSMTDLESIHTENPQFIAIGIVKPTPEEESFEQAQSSSKLTLKNCIKVNEKNSKAVAEEIAREEHDLKQQASFLNTDVDAIRRRSAPALLAARRLTSEDKELSSVSRGSGRSSFSGNERNTLLSDTTAIKVLATKPPSHKGISDILSGNGTASAYPTSTPTKGASTHPCVQGSSEMSETDREVKIRAMQGSSGREPTSRRPRAITPHGRSSSSESTSQPLVPMRNMSTASSLYGSSQNVSSAGSIECKGERDEHTGHTKANEDEFSVCPSLQTIQSTSSGITLDEKTTERIARSAPLRARRPIRTFSGDKGVISAPSAASISSTSSGSEEDRKMSATNSASVASTLPSSSHVQDDKGSMRTTRSSQSSSSSTKRCTRPSDEKAAYRRHATNSTAAHIARAPVRTPSISDLSLALREYPEMNEDLPFQSDTSSTSTGNNNGDLEAQAGVPVLLPGAFAVGGVEDEGYGYDSGYDDTDSIIFGGPEVEEIHEETAPVGNQRESVSGSVDASPPLQAELYEESFINAEILIEGEETGEKVLRRSYFLQMFCAIFAILTVVGIVVGVVLPRAAKRGSLESPSDHNKVKEVKGWNQIGELLVGPTYKDNIRFGNSVAVSGDGTRMVVGLPGANGNVRENLNSAGSVFVYDLINGTSWEKIFQIDGVFANAESGTRVALSENGSRVAVGAPAVASSRSGYVAIYQESGVTGDWNMVGDLITGDDTIAEVFGDSIAFSADGSIVAIGDKYSDRQADGVEDTGLLRVFRELNNTWVQMGDDVYGSEPSERFGWALSLSGDGTRVAASSLGTSDIPGSVQVFDFVGDSWKGIGSMLIGQSTREVYGASLAMSSDGLRLATGATSYSRGGEEAGVGVVRSYLFDETQQDWLPLGKPLEGANQFDAYGSSISMSSTGDVLAIGGPENHDFCRSCGHIQVFRYLDEDWKRMGTALGKNESDGGQFGFALALTSNGTRIVGAAPFTTFDGFVSKVGQVLVFDVDG</sequence>
<feature type="compositionally biased region" description="Low complexity" evidence="1">
    <location>
        <begin position="592"/>
        <end position="603"/>
    </location>
</feature>
<evidence type="ECO:0000313" key="4">
    <source>
        <dbReference type="Proteomes" id="UP000693970"/>
    </source>
</evidence>
<dbReference type="AlphaFoldDB" id="A0A9K3PMK3"/>
<reference evidence="3" key="2">
    <citation type="submission" date="2021-04" db="EMBL/GenBank/DDBJ databases">
        <authorList>
            <person name="Podell S."/>
        </authorList>
    </citation>
    <scope>NUCLEOTIDE SEQUENCE</scope>
    <source>
        <strain evidence="3">Hildebrandi</strain>
    </source>
</reference>
<dbReference type="OrthoDB" id="49304at2759"/>
<feature type="region of interest" description="Disordered" evidence="1">
    <location>
        <begin position="350"/>
        <end position="372"/>
    </location>
</feature>
<proteinExistence type="predicted"/>
<evidence type="ECO:0000313" key="3">
    <source>
        <dbReference type="EMBL" id="KAG7353020.1"/>
    </source>
</evidence>
<protein>
    <submittedName>
        <fullName evidence="3">CHU large protein</fullName>
    </submittedName>
</protein>
<feature type="compositionally biased region" description="Low complexity" evidence="1">
    <location>
        <begin position="200"/>
        <end position="210"/>
    </location>
</feature>
<keyword evidence="2" id="KW-1133">Transmembrane helix</keyword>
<feature type="compositionally biased region" description="Low complexity" evidence="1">
    <location>
        <begin position="14"/>
        <end position="29"/>
    </location>
</feature>
<keyword evidence="4" id="KW-1185">Reference proteome</keyword>
<dbReference type="Proteomes" id="UP000693970">
    <property type="component" value="Unassembled WGS sequence"/>
</dbReference>
<feature type="compositionally biased region" description="Low complexity" evidence="1">
    <location>
        <begin position="567"/>
        <end position="580"/>
    </location>
</feature>
<keyword evidence="2" id="KW-0472">Membrane</keyword>
<feature type="compositionally biased region" description="Acidic residues" evidence="1">
    <location>
        <begin position="215"/>
        <end position="227"/>
    </location>
</feature>
<feature type="region of interest" description="Disordered" evidence="1">
    <location>
        <begin position="1"/>
        <end position="48"/>
    </location>
</feature>
<feature type="compositionally biased region" description="Basic and acidic residues" evidence="1">
    <location>
        <begin position="36"/>
        <end position="48"/>
    </location>
</feature>
<evidence type="ECO:0000256" key="2">
    <source>
        <dbReference type="SAM" id="Phobius"/>
    </source>
</evidence>
<feature type="region of interest" description="Disordered" evidence="1">
    <location>
        <begin position="200"/>
        <end position="227"/>
    </location>
</feature>
<reference evidence="3" key="1">
    <citation type="journal article" date="2021" name="Sci. Rep.">
        <title>Diploid genomic architecture of Nitzschia inconspicua, an elite biomass production diatom.</title>
        <authorList>
            <person name="Oliver A."/>
            <person name="Podell S."/>
            <person name="Pinowska A."/>
            <person name="Traller J.C."/>
            <person name="Smith S.R."/>
            <person name="McClure R."/>
            <person name="Beliaev A."/>
            <person name="Bohutskyi P."/>
            <person name="Hill E.A."/>
            <person name="Rabines A."/>
            <person name="Zheng H."/>
            <person name="Allen L.Z."/>
            <person name="Kuo A."/>
            <person name="Grigoriev I.V."/>
            <person name="Allen A.E."/>
            <person name="Hazlebeck D."/>
            <person name="Allen E.E."/>
        </authorList>
    </citation>
    <scope>NUCLEOTIDE SEQUENCE</scope>
    <source>
        <strain evidence="3">Hildebrandi</strain>
    </source>
</reference>
<feature type="transmembrane region" description="Helical" evidence="2">
    <location>
        <begin position="795"/>
        <end position="818"/>
    </location>
</feature>
<feature type="region of interest" description="Disordered" evidence="1">
    <location>
        <begin position="531"/>
        <end position="653"/>
    </location>
</feature>
<feature type="compositionally biased region" description="Basic and acidic residues" evidence="1">
    <location>
        <begin position="500"/>
        <end position="515"/>
    </location>
</feature>
<evidence type="ECO:0000256" key="1">
    <source>
        <dbReference type="SAM" id="MobiDB-lite"/>
    </source>
</evidence>
<feature type="region of interest" description="Disordered" evidence="1">
    <location>
        <begin position="406"/>
        <end position="519"/>
    </location>
</feature>
<feature type="compositionally biased region" description="Basic and acidic residues" evidence="1">
    <location>
        <begin position="536"/>
        <end position="545"/>
    </location>
</feature>
<feature type="compositionally biased region" description="Polar residues" evidence="1">
    <location>
        <begin position="461"/>
        <end position="496"/>
    </location>
</feature>
<name>A0A9K3PMK3_9STRA</name>
<comment type="caution">
    <text evidence="3">The sequence shown here is derived from an EMBL/GenBank/DDBJ whole genome shotgun (WGS) entry which is preliminary data.</text>
</comment>
<accession>A0A9K3PMK3</accession>
<feature type="compositionally biased region" description="Polar residues" evidence="1">
    <location>
        <begin position="406"/>
        <end position="417"/>
    </location>
</feature>
<dbReference type="PANTHER" id="PTHR36220:SF1">
    <property type="entry name" value="GAMMA TUBULIN COMPLEX COMPONENT C-TERMINAL DOMAIN-CONTAINING PROTEIN"/>
    <property type="match status" value="1"/>
</dbReference>
<keyword evidence="2" id="KW-0812">Transmembrane</keyword>
<dbReference type="EMBL" id="JAGRRH010000017">
    <property type="protein sequence ID" value="KAG7353020.1"/>
    <property type="molecule type" value="Genomic_DNA"/>
</dbReference>
<feature type="compositionally biased region" description="Low complexity" evidence="1">
    <location>
        <begin position="612"/>
        <end position="626"/>
    </location>
</feature>
<gene>
    <name evidence="3" type="ORF">IV203_009068</name>
</gene>